<evidence type="ECO:0000313" key="3">
    <source>
        <dbReference type="EMBL" id="KAF2480025.1"/>
    </source>
</evidence>
<feature type="region of interest" description="Disordered" evidence="1">
    <location>
        <begin position="1"/>
        <end position="91"/>
    </location>
</feature>
<dbReference type="EMBL" id="MU001640">
    <property type="protein sequence ID" value="KAF2480025.1"/>
    <property type="molecule type" value="Genomic_DNA"/>
</dbReference>
<accession>A0A6A6PJC4</accession>
<protein>
    <submittedName>
        <fullName evidence="3">Uncharacterized protein</fullName>
    </submittedName>
</protein>
<organism evidence="3 4">
    <name type="scientific">Neohortaea acidophila</name>
    <dbReference type="NCBI Taxonomy" id="245834"/>
    <lineage>
        <taxon>Eukaryota</taxon>
        <taxon>Fungi</taxon>
        <taxon>Dikarya</taxon>
        <taxon>Ascomycota</taxon>
        <taxon>Pezizomycotina</taxon>
        <taxon>Dothideomycetes</taxon>
        <taxon>Dothideomycetidae</taxon>
        <taxon>Mycosphaerellales</taxon>
        <taxon>Teratosphaeriaceae</taxon>
        <taxon>Neohortaea</taxon>
    </lineage>
</organism>
<dbReference type="InterPro" id="IPR021514">
    <property type="entry name" value="DUF3176"/>
</dbReference>
<name>A0A6A6PJC4_9PEZI</name>
<dbReference type="GeneID" id="54476672"/>
<feature type="compositionally biased region" description="Low complexity" evidence="1">
    <location>
        <begin position="12"/>
        <end position="29"/>
    </location>
</feature>
<keyword evidence="2" id="KW-0472">Membrane</keyword>
<dbReference type="PANTHER" id="PTHR35394">
    <property type="entry name" value="DUF3176 DOMAIN-CONTAINING PROTEIN"/>
    <property type="match status" value="1"/>
</dbReference>
<proteinExistence type="predicted"/>
<dbReference type="Proteomes" id="UP000799767">
    <property type="component" value="Unassembled WGS sequence"/>
</dbReference>
<evidence type="ECO:0000256" key="1">
    <source>
        <dbReference type="SAM" id="MobiDB-lite"/>
    </source>
</evidence>
<keyword evidence="2" id="KW-0812">Transmembrane</keyword>
<dbReference type="PANTHER" id="PTHR35394:SF5">
    <property type="entry name" value="DUF3176 DOMAIN-CONTAINING PROTEIN"/>
    <property type="match status" value="1"/>
</dbReference>
<feature type="transmembrane region" description="Helical" evidence="2">
    <location>
        <begin position="167"/>
        <end position="188"/>
    </location>
</feature>
<evidence type="ECO:0000256" key="2">
    <source>
        <dbReference type="SAM" id="Phobius"/>
    </source>
</evidence>
<dbReference type="RefSeq" id="XP_033586595.1">
    <property type="nucleotide sequence ID" value="XM_033735670.1"/>
</dbReference>
<dbReference type="Pfam" id="PF11374">
    <property type="entry name" value="DUF3176"/>
    <property type="match status" value="1"/>
</dbReference>
<reference evidence="3" key="1">
    <citation type="journal article" date="2020" name="Stud. Mycol.">
        <title>101 Dothideomycetes genomes: a test case for predicting lifestyles and emergence of pathogens.</title>
        <authorList>
            <person name="Haridas S."/>
            <person name="Albert R."/>
            <person name="Binder M."/>
            <person name="Bloem J."/>
            <person name="Labutti K."/>
            <person name="Salamov A."/>
            <person name="Andreopoulos B."/>
            <person name="Baker S."/>
            <person name="Barry K."/>
            <person name="Bills G."/>
            <person name="Bluhm B."/>
            <person name="Cannon C."/>
            <person name="Castanera R."/>
            <person name="Culley D."/>
            <person name="Daum C."/>
            <person name="Ezra D."/>
            <person name="Gonzalez J."/>
            <person name="Henrissat B."/>
            <person name="Kuo A."/>
            <person name="Liang C."/>
            <person name="Lipzen A."/>
            <person name="Lutzoni F."/>
            <person name="Magnuson J."/>
            <person name="Mondo S."/>
            <person name="Nolan M."/>
            <person name="Ohm R."/>
            <person name="Pangilinan J."/>
            <person name="Park H.-J."/>
            <person name="Ramirez L."/>
            <person name="Alfaro M."/>
            <person name="Sun H."/>
            <person name="Tritt A."/>
            <person name="Yoshinaga Y."/>
            <person name="Zwiers L.-H."/>
            <person name="Turgeon B."/>
            <person name="Goodwin S."/>
            <person name="Spatafora J."/>
            <person name="Crous P."/>
            <person name="Grigoriev I."/>
        </authorList>
    </citation>
    <scope>NUCLEOTIDE SEQUENCE</scope>
    <source>
        <strain evidence="3">CBS 113389</strain>
    </source>
</reference>
<feature type="transmembrane region" description="Helical" evidence="2">
    <location>
        <begin position="594"/>
        <end position="617"/>
    </location>
</feature>
<feature type="compositionally biased region" description="Polar residues" evidence="1">
    <location>
        <begin position="60"/>
        <end position="91"/>
    </location>
</feature>
<sequence length="709" mass="77157">MAAPSSNRHSHSLQNSTDTTSSTQHSHGTALPNANSTASLSSQQPIVPGTKHNQDDEGTAQPTTQSNSADGSRTGSTTKDPLSATSAAVPSLNQKQSTIQLVIDDEVHRAANKKPPSLTEVLLSWKYELLAALFVIGLLVCQIVVLVHYDGKYLFEHWSHTWSINSVFAFLTTFLEAGVMFYVAACMGQLRWHWFRKKQHRLDWLEIMSDAQRPSGAMKLLFRPGSHRQFAVVGAIIVLCLLGVNTFTQQVITEVTGHFALGFGAGSVPINTNYTWYDQGSTRNVGTQQPIPNMVAAIQNGFYSFSSNQLLPTVSTWSSCNGDSCDFGKYQSIAVCSACVDVTQNVSNPCPDGNCAATDYYTLPNGTLSLLANSGILNITSDTKYPMSSDLSPGPLIVRTLAMVANTAKSNATGAQATECAAWWCVKTYQSQMINNTLQETVLHSYTDTSAGAKTSYDSPDAIYLQPPECWINNTTPSNSSYCSYWAGAYTQAALQNFLAAPNASLPFPAFLSGFTTFSGQGDDRTYNYSSLLAGGLLSTSAIPSSVLGSIKYGFTQMAEQMTVNIRSMATADGGAEYSYSNGTQTEPKFHVRWGWLAYPIAIVVISLIFLAITIWITRRDESWKSSILPILFHSFGGVAREDFIKLDTVKEMRSESKRRKVSLGHHHGHTEFRAGMVKPWRHGTAREMSETAAGDVGALADILNQAQN</sequence>
<feature type="compositionally biased region" description="Polar residues" evidence="1">
    <location>
        <begin position="32"/>
        <end position="45"/>
    </location>
</feature>
<gene>
    <name evidence="3" type="ORF">BDY17DRAFT_312925</name>
</gene>
<dbReference type="OrthoDB" id="5376804at2759"/>
<keyword evidence="2" id="KW-1133">Transmembrane helix</keyword>
<feature type="transmembrane region" description="Helical" evidence="2">
    <location>
        <begin position="230"/>
        <end position="248"/>
    </location>
</feature>
<dbReference type="AlphaFoldDB" id="A0A6A6PJC4"/>
<feature type="transmembrane region" description="Helical" evidence="2">
    <location>
        <begin position="129"/>
        <end position="147"/>
    </location>
</feature>
<keyword evidence="4" id="KW-1185">Reference proteome</keyword>
<evidence type="ECO:0000313" key="4">
    <source>
        <dbReference type="Proteomes" id="UP000799767"/>
    </source>
</evidence>